<protein>
    <recommendedName>
        <fullName evidence="7">Acyl-CoA:diacylglycerol acyltransferase</fullName>
        <ecNumber evidence="3">2.3.1.122</ecNumber>
        <ecNumber evidence="4">2.3.1.20</ecNumber>
    </recommendedName>
</protein>
<dbReference type="SUPFAM" id="SSF53474">
    <property type="entry name" value="alpha/beta-Hydrolases"/>
    <property type="match status" value="1"/>
</dbReference>
<feature type="chain" id="PRO_5019440826" description="Acyl-CoA:diacylglycerol acyltransferase" evidence="9">
    <location>
        <begin position="30"/>
        <end position="321"/>
    </location>
</feature>
<dbReference type="GO" id="GO:0004144">
    <property type="term" value="F:diacylglycerol O-acyltransferase activity"/>
    <property type="evidence" value="ECO:0007669"/>
    <property type="project" value="UniProtKB-EC"/>
</dbReference>
<evidence type="ECO:0000256" key="5">
    <source>
        <dbReference type="ARBA" id="ARBA00022679"/>
    </source>
</evidence>
<dbReference type="Gene3D" id="3.40.50.1820">
    <property type="entry name" value="alpha/beta hydrolase"/>
    <property type="match status" value="1"/>
</dbReference>
<evidence type="ECO:0000256" key="9">
    <source>
        <dbReference type="SAM" id="SignalP"/>
    </source>
</evidence>
<evidence type="ECO:0000313" key="11">
    <source>
        <dbReference type="Proteomes" id="UP000287547"/>
    </source>
</evidence>
<proteinExistence type="inferred from homology"/>
<dbReference type="InterPro" id="IPR000801">
    <property type="entry name" value="Esterase-like"/>
</dbReference>
<dbReference type="PANTHER" id="PTHR48098:SF1">
    <property type="entry name" value="DIACYLGLYCEROL ACYLTRANSFERASE_MYCOLYLTRANSFERASE AG85A"/>
    <property type="match status" value="1"/>
</dbReference>
<evidence type="ECO:0000256" key="8">
    <source>
        <dbReference type="ARBA" id="ARBA00048109"/>
    </source>
</evidence>
<dbReference type="EC" id="2.3.1.122" evidence="3"/>
<dbReference type="InterPro" id="IPR050583">
    <property type="entry name" value="Mycobacterial_A85_antigen"/>
</dbReference>
<name>A0A428ZIR2_KIBAR</name>
<dbReference type="Proteomes" id="UP000287547">
    <property type="component" value="Unassembled WGS sequence"/>
</dbReference>
<keyword evidence="6" id="KW-0012">Acyltransferase</keyword>
<evidence type="ECO:0000256" key="3">
    <source>
        <dbReference type="ARBA" id="ARBA00012820"/>
    </source>
</evidence>
<dbReference type="PANTHER" id="PTHR48098">
    <property type="entry name" value="ENTEROCHELIN ESTERASE-RELATED"/>
    <property type="match status" value="1"/>
</dbReference>
<dbReference type="PROSITE" id="PS51318">
    <property type="entry name" value="TAT"/>
    <property type="match status" value="1"/>
</dbReference>
<feature type="signal peptide" evidence="9">
    <location>
        <begin position="1"/>
        <end position="29"/>
    </location>
</feature>
<gene>
    <name evidence="10" type="ORF">DMH04_09650</name>
</gene>
<comment type="catalytic activity">
    <reaction evidence="1">
        <text>2 alpha,alpha'-trehalose 6-mycolate = alpha,alpha'-trehalose 6,6'-bismycolate + alpha,alpha-trehalose</text>
        <dbReference type="Rhea" id="RHEA:23472"/>
        <dbReference type="ChEBI" id="CHEBI:16551"/>
        <dbReference type="ChEBI" id="CHEBI:18195"/>
        <dbReference type="ChEBI" id="CHEBI:18234"/>
        <dbReference type="EC" id="2.3.1.122"/>
    </reaction>
</comment>
<dbReference type="AlphaFoldDB" id="A0A428ZIR2"/>
<dbReference type="EC" id="2.3.1.20" evidence="4"/>
<evidence type="ECO:0000256" key="4">
    <source>
        <dbReference type="ARBA" id="ARBA00013244"/>
    </source>
</evidence>
<dbReference type="OrthoDB" id="4510758at2"/>
<evidence type="ECO:0000256" key="7">
    <source>
        <dbReference type="ARBA" id="ARBA00032572"/>
    </source>
</evidence>
<comment type="similarity">
    <text evidence="2">Belongs to the mycobacterial A85 antigen family.</text>
</comment>
<evidence type="ECO:0000313" key="10">
    <source>
        <dbReference type="EMBL" id="RSM87972.1"/>
    </source>
</evidence>
<evidence type="ECO:0000256" key="2">
    <source>
        <dbReference type="ARBA" id="ARBA00005874"/>
    </source>
</evidence>
<evidence type="ECO:0000256" key="1">
    <source>
        <dbReference type="ARBA" id="ARBA00000697"/>
    </source>
</evidence>
<dbReference type="GO" id="GO:0050348">
    <property type="term" value="F:trehalose O-mycolyltransferase activity"/>
    <property type="evidence" value="ECO:0007669"/>
    <property type="project" value="UniProtKB-EC"/>
</dbReference>
<comment type="catalytic activity">
    <reaction evidence="8">
        <text>an acyl-CoA + a 1,2-diacyl-sn-glycerol = a triacyl-sn-glycerol + CoA</text>
        <dbReference type="Rhea" id="RHEA:10868"/>
        <dbReference type="ChEBI" id="CHEBI:17815"/>
        <dbReference type="ChEBI" id="CHEBI:57287"/>
        <dbReference type="ChEBI" id="CHEBI:58342"/>
        <dbReference type="ChEBI" id="CHEBI:64615"/>
        <dbReference type="EC" id="2.3.1.20"/>
    </reaction>
</comment>
<accession>A0A428ZIR2</accession>
<comment type="caution">
    <text evidence="10">The sequence shown here is derived from an EMBL/GenBank/DDBJ whole genome shotgun (WGS) entry which is preliminary data.</text>
</comment>
<evidence type="ECO:0000256" key="6">
    <source>
        <dbReference type="ARBA" id="ARBA00023315"/>
    </source>
</evidence>
<reference evidence="10 11" key="1">
    <citation type="submission" date="2018-05" db="EMBL/GenBank/DDBJ databases">
        <title>Evolution of GPA BGCs.</title>
        <authorList>
            <person name="Waglechner N."/>
            <person name="Wright G.D."/>
        </authorList>
    </citation>
    <scope>NUCLEOTIDE SEQUENCE [LARGE SCALE GENOMIC DNA]</scope>
    <source>
        <strain evidence="10 11">A82846</strain>
    </source>
</reference>
<sequence>MVPAQITRRTFLFGTAALSSLALSGTAVAENGARVVGESQINSRMLDITISSPALETTAPVRLLVPNGWTPGTTRVWPVLYLLHGAGDDYTSWTRSTDVAALTAQKNMLVVMPSGGRDGFYSDWRNHGAGGAPRWASFHLTEVVQILERGYGAGTSRAIAGLSMGGFGAMSYAARRPGMFRAAASFSGLLHTRQSARSISLIQGVLLKDGYDPYALWGDAALNADVWAAHNPYDLADKLLGIPLYVSCGNGQPGALDPSGALPDFAVEPVCLDQSVAFAQRIQQLGGTITSNFYGAGLHSWPWWQRELHAWFPMLTRAIGA</sequence>
<dbReference type="InterPro" id="IPR006311">
    <property type="entry name" value="TAT_signal"/>
</dbReference>
<dbReference type="EMBL" id="QHKI01000005">
    <property type="protein sequence ID" value="RSM87972.1"/>
    <property type="molecule type" value="Genomic_DNA"/>
</dbReference>
<keyword evidence="9" id="KW-0732">Signal</keyword>
<organism evidence="10 11">
    <name type="scientific">Kibdelosporangium aridum</name>
    <dbReference type="NCBI Taxonomy" id="2030"/>
    <lineage>
        <taxon>Bacteria</taxon>
        <taxon>Bacillati</taxon>
        <taxon>Actinomycetota</taxon>
        <taxon>Actinomycetes</taxon>
        <taxon>Pseudonocardiales</taxon>
        <taxon>Pseudonocardiaceae</taxon>
        <taxon>Kibdelosporangium</taxon>
    </lineage>
</organism>
<keyword evidence="5" id="KW-0808">Transferase</keyword>
<dbReference type="Pfam" id="PF00756">
    <property type="entry name" value="Esterase"/>
    <property type="match status" value="1"/>
</dbReference>
<dbReference type="InterPro" id="IPR029058">
    <property type="entry name" value="AB_hydrolase_fold"/>
</dbReference>